<organism evidence="2 3">
    <name type="scientific">Pontixanthobacter gangjinensis</name>
    <dbReference type="NCBI Taxonomy" id="1028742"/>
    <lineage>
        <taxon>Bacteria</taxon>
        <taxon>Pseudomonadati</taxon>
        <taxon>Pseudomonadota</taxon>
        <taxon>Alphaproteobacteria</taxon>
        <taxon>Sphingomonadales</taxon>
        <taxon>Erythrobacteraceae</taxon>
        <taxon>Pontixanthobacter</taxon>
    </lineage>
</organism>
<keyword evidence="3" id="KW-1185">Reference proteome</keyword>
<gene>
    <name evidence="2" type="ORF">GRI36_12175</name>
</gene>
<sequence>MIRLSDGKLSNGHFDTPSAIDFGEDSSTAEKVAILDGFGSLDRRARMLLRRDGTWLAGCSRMTNIINAGSDLVLIDGVIDTVEPKYRDGLKHLLQANSPDVLTLALRCRMPDGHLLLRAVAISDDLVCVVVQRATGIIEPELPDLEQVFHLTKTEAMIVLNLFAGHTPTQIAEDHDNSIHTIRAHIRRCYDKLGVTCREELWRKLNAYRLV</sequence>
<accession>A0A6I4SRI3</accession>
<dbReference type="SUPFAM" id="SSF46894">
    <property type="entry name" value="C-terminal effector domain of the bipartite response regulators"/>
    <property type="match status" value="1"/>
</dbReference>
<name>A0A6I4SRI3_9SPHN</name>
<dbReference type="OrthoDB" id="7201814at2"/>
<dbReference type="InterPro" id="IPR000792">
    <property type="entry name" value="Tscrpt_reg_LuxR_C"/>
</dbReference>
<comment type="caution">
    <text evidence="2">The sequence shown here is derived from an EMBL/GenBank/DDBJ whole genome shotgun (WGS) entry which is preliminary data.</text>
</comment>
<evidence type="ECO:0000259" key="1">
    <source>
        <dbReference type="SMART" id="SM00421"/>
    </source>
</evidence>
<dbReference type="Proteomes" id="UP000468943">
    <property type="component" value="Unassembled WGS sequence"/>
</dbReference>
<evidence type="ECO:0000313" key="3">
    <source>
        <dbReference type="Proteomes" id="UP000468943"/>
    </source>
</evidence>
<dbReference type="Pfam" id="PF00196">
    <property type="entry name" value="GerE"/>
    <property type="match status" value="1"/>
</dbReference>
<proteinExistence type="predicted"/>
<dbReference type="RefSeq" id="WP_160598693.1">
    <property type="nucleotide sequence ID" value="NZ_WTYS01000001.1"/>
</dbReference>
<dbReference type="EMBL" id="WTYS01000001">
    <property type="protein sequence ID" value="MXO57636.1"/>
    <property type="molecule type" value="Genomic_DNA"/>
</dbReference>
<reference evidence="2 3" key="1">
    <citation type="submission" date="2019-12" db="EMBL/GenBank/DDBJ databases">
        <title>Genomic-based taxomic classification of the family Erythrobacteraceae.</title>
        <authorList>
            <person name="Xu L."/>
        </authorList>
    </citation>
    <scope>NUCLEOTIDE SEQUENCE [LARGE SCALE GENOMIC DNA]</scope>
    <source>
        <strain evidence="2 3">JCM 17802</strain>
    </source>
</reference>
<dbReference type="GO" id="GO:0006355">
    <property type="term" value="P:regulation of DNA-templated transcription"/>
    <property type="evidence" value="ECO:0007669"/>
    <property type="project" value="InterPro"/>
</dbReference>
<dbReference type="InterPro" id="IPR036388">
    <property type="entry name" value="WH-like_DNA-bd_sf"/>
</dbReference>
<dbReference type="GO" id="GO:0003677">
    <property type="term" value="F:DNA binding"/>
    <property type="evidence" value="ECO:0007669"/>
    <property type="project" value="InterPro"/>
</dbReference>
<feature type="domain" description="HTH luxR-type" evidence="1">
    <location>
        <begin position="148"/>
        <end position="205"/>
    </location>
</feature>
<evidence type="ECO:0000313" key="2">
    <source>
        <dbReference type="EMBL" id="MXO57636.1"/>
    </source>
</evidence>
<protein>
    <recommendedName>
        <fullName evidence="1">HTH luxR-type domain-containing protein</fullName>
    </recommendedName>
</protein>
<dbReference type="Gene3D" id="1.10.10.10">
    <property type="entry name" value="Winged helix-like DNA-binding domain superfamily/Winged helix DNA-binding domain"/>
    <property type="match status" value="1"/>
</dbReference>
<dbReference type="AlphaFoldDB" id="A0A6I4SRI3"/>
<dbReference type="SMART" id="SM00421">
    <property type="entry name" value="HTH_LUXR"/>
    <property type="match status" value="1"/>
</dbReference>
<dbReference type="InterPro" id="IPR016032">
    <property type="entry name" value="Sig_transdc_resp-reg_C-effctor"/>
</dbReference>